<dbReference type="KEGG" id="nss:113413001"/>
<dbReference type="PANTHER" id="PTHR12471">
    <property type="entry name" value="VACUOLAR ATP SYNTHASE SUBUNIT S1"/>
    <property type="match status" value="1"/>
</dbReference>
<keyword evidence="10" id="KW-1185">Reference proteome</keyword>
<dbReference type="InterPro" id="IPR046755">
    <property type="entry name" value="VAS1_LD"/>
</dbReference>
<feature type="domain" description="V-type proton ATPase subunit S1/VOA1 transmembrane" evidence="9">
    <location>
        <begin position="445"/>
        <end position="483"/>
    </location>
</feature>
<comment type="similarity">
    <text evidence="2">Belongs to the vacuolar ATPase subunit S1 family.</text>
</comment>
<evidence type="ECO:0000313" key="10">
    <source>
        <dbReference type="Proteomes" id="UP000504612"/>
    </source>
</evidence>
<evidence type="ECO:0000256" key="1">
    <source>
        <dbReference type="ARBA" id="ARBA00004167"/>
    </source>
</evidence>
<evidence type="ECO:0000256" key="2">
    <source>
        <dbReference type="ARBA" id="ARBA00009037"/>
    </source>
</evidence>
<dbReference type="Pfam" id="PF20520">
    <property type="entry name" value="Ac45-VOA1_TM"/>
    <property type="match status" value="1"/>
</dbReference>
<dbReference type="GeneID" id="113413001"/>
<dbReference type="InterPro" id="IPR008388">
    <property type="entry name" value="Ac45_acc_su"/>
</dbReference>
<dbReference type="GO" id="GO:0030659">
    <property type="term" value="C:cytoplasmic vesicle membrane"/>
    <property type="evidence" value="ECO:0007669"/>
    <property type="project" value="UniProtKB-ARBA"/>
</dbReference>
<comment type="subcellular location">
    <subcellularLocation>
        <location evidence="1">Membrane</location>
        <topology evidence="1">Single-pass membrane protein</topology>
    </subcellularLocation>
</comment>
<evidence type="ECO:0000256" key="7">
    <source>
        <dbReference type="SAM" id="Phobius"/>
    </source>
</evidence>
<keyword evidence="3 7" id="KW-0812">Transmembrane</keyword>
<proteinExistence type="inferred from homology"/>
<dbReference type="FunFam" id="2.40.160.110:FF:000003">
    <property type="entry name" value="ATPase H+ transporting accessory protein 1"/>
    <property type="match status" value="1"/>
</dbReference>
<keyword evidence="5 7" id="KW-0472">Membrane</keyword>
<dbReference type="GO" id="GO:0012505">
    <property type="term" value="C:endomembrane system"/>
    <property type="evidence" value="ECO:0007669"/>
    <property type="project" value="UniProtKB-ARBA"/>
</dbReference>
<dbReference type="GO" id="GO:0098588">
    <property type="term" value="C:bounding membrane of organelle"/>
    <property type="evidence" value="ECO:0007669"/>
    <property type="project" value="UniProtKB-ARBA"/>
</dbReference>
<feature type="region of interest" description="Disordered" evidence="6">
    <location>
        <begin position="36"/>
        <end position="59"/>
    </location>
</feature>
<evidence type="ECO:0000256" key="3">
    <source>
        <dbReference type="ARBA" id="ARBA00022692"/>
    </source>
</evidence>
<dbReference type="AlphaFoldDB" id="A0A6J1U1F4"/>
<feature type="domain" description="V-type proton ATPase subunit S1 luminal" evidence="8">
    <location>
        <begin position="278"/>
        <end position="430"/>
    </location>
</feature>
<dbReference type="RefSeq" id="XP_026524782.1">
    <property type="nucleotide sequence ID" value="XM_026668997.1"/>
</dbReference>
<name>A0A6J1U1F4_9SAUR</name>
<dbReference type="GO" id="GO:0001671">
    <property type="term" value="F:ATPase activator activity"/>
    <property type="evidence" value="ECO:0007669"/>
    <property type="project" value="TreeGrafter"/>
</dbReference>
<feature type="transmembrane region" description="Helical" evidence="7">
    <location>
        <begin position="450"/>
        <end position="470"/>
    </location>
</feature>
<dbReference type="InterPro" id="IPR046756">
    <property type="entry name" value="VAS1/VOA1_TM"/>
</dbReference>
<organism evidence="10 11">
    <name type="scientific">Notechis scutatus</name>
    <name type="common">mainland tiger snake</name>
    <dbReference type="NCBI Taxonomy" id="8663"/>
    <lineage>
        <taxon>Eukaryota</taxon>
        <taxon>Metazoa</taxon>
        <taxon>Chordata</taxon>
        <taxon>Craniata</taxon>
        <taxon>Vertebrata</taxon>
        <taxon>Euteleostomi</taxon>
        <taxon>Lepidosauria</taxon>
        <taxon>Squamata</taxon>
        <taxon>Bifurcata</taxon>
        <taxon>Unidentata</taxon>
        <taxon>Episquamata</taxon>
        <taxon>Toxicofera</taxon>
        <taxon>Serpentes</taxon>
        <taxon>Colubroidea</taxon>
        <taxon>Elapidae</taxon>
        <taxon>Hydrophiinae</taxon>
        <taxon>Notechis</taxon>
    </lineage>
</organism>
<evidence type="ECO:0000313" key="11">
    <source>
        <dbReference type="RefSeq" id="XP_026524782.1"/>
    </source>
</evidence>
<evidence type="ECO:0000259" key="9">
    <source>
        <dbReference type="Pfam" id="PF20520"/>
    </source>
</evidence>
<evidence type="ECO:0000256" key="4">
    <source>
        <dbReference type="ARBA" id="ARBA00022989"/>
    </source>
</evidence>
<evidence type="ECO:0000256" key="6">
    <source>
        <dbReference type="SAM" id="MobiDB-lite"/>
    </source>
</evidence>
<protein>
    <submittedName>
        <fullName evidence="11">V-type proton ATPase subunit S1-like</fullName>
    </submittedName>
</protein>
<dbReference type="PANTHER" id="PTHR12471:SF6">
    <property type="entry name" value="ATPASE H+ TRANSPORTING ACCESSORY PROTEIN 1"/>
    <property type="match status" value="1"/>
</dbReference>
<dbReference type="Proteomes" id="UP000504612">
    <property type="component" value="Unplaced"/>
</dbReference>
<dbReference type="Gene3D" id="2.40.160.110">
    <property type="match status" value="1"/>
</dbReference>
<keyword evidence="4 7" id="KW-1133">Transmembrane helix</keyword>
<reference evidence="11" key="1">
    <citation type="submission" date="2025-08" db="UniProtKB">
        <authorList>
            <consortium name="RefSeq"/>
        </authorList>
    </citation>
    <scope>IDENTIFICATION</scope>
</reference>
<dbReference type="GO" id="GO:0033176">
    <property type="term" value="C:proton-transporting V-type ATPase complex"/>
    <property type="evidence" value="ECO:0007669"/>
    <property type="project" value="TreeGrafter"/>
</dbReference>
<dbReference type="GO" id="GO:0030641">
    <property type="term" value="P:regulation of cellular pH"/>
    <property type="evidence" value="ECO:0007669"/>
    <property type="project" value="TreeGrafter"/>
</dbReference>
<evidence type="ECO:0000259" key="8">
    <source>
        <dbReference type="Pfam" id="PF05827"/>
    </source>
</evidence>
<evidence type="ECO:0000256" key="5">
    <source>
        <dbReference type="ARBA" id="ARBA00023136"/>
    </source>
</evidence>
<accession>A0A6J1U1F4</accession>
<gene>
    <name evidence="11" type="primary">LOC113413001</name>
</gene>
<sequence>MKLQPGNPVESCSQPRKPQLLLSVVACRRLADLAAESDSKEIGEEPGPVLEAEEDTDKRSVSEAECPSLHGLAKTLHEGHVMSRDELYLLLKDTVLGPEHTNIVLFLQDTLSVEYFTRYNNFFGNESLFHNVQELLETSSSSLVLPTVDCHAVSHFSDHLQKIMNWNLVNVDSPDISKLRVNISKPNLFEINLPPIRRNDELPIQNKLMENDEIIGRFIRSLQQQGIPILAIYTAKQSSQVPVRHDIMWHSKRQLMSVESEVIDLYPPLNVTNGTNTTCILFYATNFTLTINTTVHVNLTNSTFIFHDVDTTSSVCSNTNATLSLKYTNLENEKIDIKTLEIRFLMTNMFYTSSSKNWFTLDFVHILQDNRDAEDEPAKFNVSTIYGPAEYSFHCPLVGTESHYDVLLIPDNDKAKNWKIDISDFQIQAFNIENNVFSYASDCTSFFTSVIWMGLVTSLILLLIFTYGIHRILNLTTNSRFDDPKGPALSVPQTEE</sequence>
<dbReference type="Pfam" id="PF05827">
    <property type="entry name" value="VAS1_LD"/>
    <property type="match status" value="1"/>
</dbReference>